<evidence type="ECO:0000313" key="10">
    <source>
        <dbReference type="WBParaSite" id="sdigi.contig689.g9497.t1"/>
    </source>
</evidence>
<dbReference type="GO" id="GO:0005634">
    <property type="term" value="C:nucleus"/>
    <property type="evidence" value="ECO:0007669"/>
    <property type="project" value="UniProtKB-SubCell"/>
</dbReference>
<dbReference type="Proteomes" id="UP000887581">
    <property type="component" value="Unplaced"/>
</dbReference>
<evidence type="ECO:0000259" key="8">
    <source>
        <dbReference type="PROSITE" id="PS50071"/>
    </source>
</evidence>
<dbReference type="AlphaFoldDB" id="A0A915Q682"/>
<dbReference type="GO" id="GO:0000981">
    <property type="term" value="F:DNA-binding transcription factor activity, RNA polymerase II-specific"/>
    <property type="evidence" value="ECO:0007669"/>
    <property type="project" value="InterPro"/>
</dbReference>
<dbReference type="InterPro" id="IPR050649">
    <property type="entry name" value="Paired_Homeobox_TFs"/>
</dbReference>
<feature type="region of interest" description="Disordered" evidence="7">
    <location>
        <begin position="99"/>
        <end position="137"/>
    </location>
</feature>
<protein>
    <submittedName>
        <fullName evidence="10">Homeobox domain-containing protein</fullName>
    </submittedName>
</protein>
<reference evidence="10" key="1">
    <citation type="submission" date="2022-11" db="UniProtKB">
        <authorList>
            <consortium name="WormBaseParasite"/>
        </authorList>
    </citation>
    <scope>IDENTIFICATION</scope>
</reference>
<evidence type="ECO:0000256" key="3">
    <source>
        <dbReference type="ARBA" id="ARBA00023155"/>
    </source>
</evidence>
<dbReference type="FunFam" id="1.10.10.60:FF:000679">
    <property type="entry name" value="Homeobox protein aristaless"/>
    <property type="match status" value="1"/>
</dbReference>
<evidence type="ECO:0000256" key="4">
    <source>
        <dbReference type="ARBA" id="ARBA00023242"/>
    </source>
</evidence>
<dbReference type="GO" id="GO:0000977">
    <property type="term" value="F:RNA polymerase II transcription regulatory region sequence-specific DNA binding"/>
    <property type="evidence" value="ECO:0007669"/>
    <property type="project" value="TreeGrafter"/>
</dbReference>
<dbReference type="PANTHER" id="PTHR24329:SF543">
    <property type="entry name" value="FI01017P-RELATED"/>
    <property type="match status" value="1"/>
</dbReference>
<feature type="compositionally biased region" description="Basic and acidic residues" evidence="7">
    <location>
        <begin position="41"/>
        <end position="50"/>
    </location>
</feature>
<dbReference type="InterPro" id="IPR017970">
    <property type="entry name" value="Homeobox_CS"/>
</dbReference>
<name>A0A915Q682_9BILA</name>
<evidence type="ECO:0000256" key="2">
    <source>
        <dbReference type="ARBA" id="ARBA00023125"/>
    </source>
</evidence>
<keyword evidence="2 5" id="KW-0238">DNA-binding</keyword>
<dbReference type="InterPro" id="IPR001356">
    <property type="entry name" value="HD"/>
</dbReference>
<keyword evidence="3 5" id="KW-0371">Homeobox</keyword>
<organism evidence="9 10">
    <name type="scientific">Setaria digitata</name>
    <dbReference type="NCBI Taxonomy" id="48799"/>
    <lineage>
        <taxon>Eukaryota</taxon>
        <taxon>Metazoa</taxon>
        <taxon>Ecdysozoa</taxon>
        <taxon>Nematoda</taxon>
        <taxon>Chromadorea</taxon>
        <taxon>Rhabditida</taxon>
        <taxon>Spirurina</taxon>
        <taxon>Spiruromorpha</taxon>
        <taxon>Filarioidea</taxon>
        <taxon>Setariidae</taxon>
        <taxon>Setaria</taxon>
    </lineage>
</organism>
<evidence type="ECO:0000256" key="5">
    <source>
        <dbReference type="PROSITE-ProRule" id="PRU00108"/>
    </source>
</evidence>
<keyword evidence="9" id="KW-1185">Reference proteome</keyword>
<comment type="subcellular location">
    <subcellularLocation>
        <location evidence="1 5 6">Nucleus</location>
    </subcellularLocation>
</comment>
<dbReference type="SMART" id="SM00389">
    <property type="entry name" value="HOX"/>
    <property type="match status" value="1"/>
</dbReference>
<dbReference type="InterPro" id="IPR000047">
    <property type="entry name" value="HTH_motif"/>
</dbReference>
<evidence type="ECO:0000256" key="6">
    <source>
        <dbReference type="RuleBase" id="RU000682"/>
    </source>
</evidence>
<sequence length="284" mass="31211">MVSNGPYPYNIFGPQSSFTYPSTPVFPGYLNPSASSTTSDQGRKATGRRERTTFNPMQLSYLESVFKQTHYPDVYHREQIAEKIGLQESRIQVWFKNRRAKDRQQKRMMQVRHNHDRCSSHAETPPPEPAKGESNAQKSISPLVIPGTAEFNLKTGTSSENATKEEYPLRAVCSAHAANLATELFSASIIGSEIGKGSEWSLFGLSGWSSAYSLGAQPTTAYIAGASHARAACGFSLSGTSASPYYPYQGDFYNPYAQTNAAAATYSYPQMFNPLNSDLQRPGN</sequence>
<dbReference type="PROSITE" id="PS50071">
    <property type="entry name" value="HOMEOBOX_2"/>
    <property type="match status" value="1"/>
</dbReference>
<dbReference type="InterPro" id="IPR009057">
    <property type="entry name" value="Homeodomain-like_sf"/>
</dbReference>
<dbReference type="GO" id="GO:0030182">
    <property type="term" value="P:neuron differentiation"/>
    <property type="evidence" value="ECO:0007669"/>
    <property type="project" value="UniProtKB-ARBA"/>
</dbReference>
<feature type="domain" description="Homeobox" evidence="8">
    <location>
        <begin position="45"/>
        <end position="105"/>
    </location>
</feature>
<dbReference type="Gene3D" id="1.10.10.60">
    <property type="entry name" value="Homeodomain-like"/>
    <property type="match status" value="1"/>
</dbReference>
<proteinExistence type="predicted"/>
<evidence type="ECO:0000256" key="1">
    <source>
        <dbReference type="ARBA" id="ARBA00004123"/>
    </source>
</evidence>
<dbReference type="CDD" id="cd00086">
    <property type="entry name" value="homeodomain"/>
    <property type="match status" value="1"/>
</dbReference>
<dbReference type="PANTHER" id="PTHR24329">
    <property type="entry name" value="HOMEOBOX PROTEIN ARISTALESS"/>
    <property type="match status" value="1"/>
</dbReference>
<accession>A0A915Q682</accession>
<evidence type="ECO:0000256" key="7">
    <source>
        <dbReference type="SAM" id="MobiDB-lite"/>
    </source>
</evidence>
<dbReference type="PRINTS" id="PR00031">
    <property type="entry name" value="HTHREPRESSR"/>
</dbReference>
<dbReference type="SUPFAM" id="SSF46689">
    <property type="entry name" value="Homeodomain-like"/>
    <property type="match status" value="1"/>
</dbReference>
<keyword evidence="4 5" id="KW-0539">Nucleus</keyword>
<feature type="compositionally biased region" description="Basic residues" evidence="7">
    <location>
        <begin position="99"/>
        <end position="115"/>
    </location>
</feature>
<dbReference type="PROSITE" id="PS00027">
    <property type="entry name" value="HOMEOBOX_1"/>
    <property type="match status" value="1"/>
</dbReference>
<feature type="DNA-binding region" description="Homeobox" evidence="5">
    <location>
        <begin position="47"/>
        <end position="106"/>
    </location>
</feature>
<evidence type="ECO:0000313" key="9">
    <source>
        <dbReference type="Proteomes" id="UP000887581"/>
    </source>
</evidence>
<dbReference type="WBParaSite" id="sdigi.contig689.g9497.t1">
    <property type="protein sequence ID" value="sdigi.contig689.g9497.t1"/>
    <property type="gene ID" value="sdigi.contig689.g9497"/>
</dbReference>
<feature type="region of interest" description="Disordered" evidence="7">
    <location>
        <begin position="31"/>
        <end position="50"/>
    </location>
</feature>
<dbReference type="Pfam" id="PF00046">
    <property type="entry name" value="Homeodomain"/>
    <property type="match status" value="1"/>
</dbReference>